<dbReference type="EMBL" id="ASPP01008750">
    <property type="protein sequence ID" value="ETO25087.1"/>
    <property type="molecule type" value="Genomic_DNA"/>
</dbReference>
<comment type="caution">
    <text evidence="5">The sequence shown here is derived from an EMBL/GenBank/DDBJ whole genome shotgun (WGS) entry which is preliminary data.</text>
</comment>
<evidence type="ECO:0000256" key="1">
    <source>
        <dbReference type="ARBA" id="ARBA00012647"/>
    </source>
</evidence>
<feature type="binding site" evidence="3">
    <location>
        <position position="154"/>
    </location>
    <ligand>
        <name>Mg(2+)</name>
        <dbReference type="ChEBI" id="CHEBI:18420"/>
    </ligand>
</feature>
<reference evidence="5 6" key="1">
    <citation type="journal article" date="2013" name="Curr. Biol.">
        <title>The Genome of the Foraminiferan Reticulomyxa filosa.</title>
        <authorList>
            <person name="Glockner G."/>
            <person name="Hulsmann N."/>
            <person name="Schleicher M."/>
            <person name="Noegel A.A."/>
            <person name="Eichinger L."/>
            <person name="Gallinger C."/>
            <person name="Pawlowski J."/>
            <person name="Sierra R."/>
            <person name="Euteneuer U."/>
            <person name="Pillet L."/>
            <person name="Moustafa A."/>
            <person name="Platzer M."/>
            <person name="Groth M."/>
            <person name="Szafranski K."/>
            <person name="Schliwa M."/>
        </authorList>
    </citation>
    <scope>NUCLEOTIDE SEQUENCE [LARGE SCALE GENOMIC DNA]</scope>
</reference>
<feature type="binding site" evidence="3">
    <location>
        <position position="163"/>
    </location>
    <ligand>
        <name>Zn(2+)</name>
        <dbReference type="ChEBI" id="CHEBI:29105"/>
        <label>2</label>
    </ligand>
</feature>
<feature type="binding site" evidence="3">
    <location>
        <position position="9"/>
    </location>
    <ligand>
        <name>Mg(2+)</name>
        <dbReference type="ChEBI" id="CHEBI:18420"/>
    </ligand>
</feature>
<keyword evidence="3" id="KW-0460">Magnesium</keyword>
<gene>
    <name evidence="5" type="ORF">RFI_12057</name>
</gene>
<evidence type="ECO:0000313" key="5">
    <source>
        <dbReference type="EMBL" id="ETO25087.1"/>
    </source>
</evidence>
<keyword evidence="2" id="KW-0597">Phosphoprotein</keyword>
<dbReference type="Gene3D" id="3.40.720.10">
    <property type="entry name" value="Alkaline Phosphatase, subunit A"/>
    <property type="match status" value="1"/>
</dbReference>
<feature type="transmembrane region" description="Helical" evidence="4">
    <location>
        <begin position="370"/>
        <end position="394"/>
    </location>
</feature>
<dbReference type="SMART" id="SM00098">
    <property type="entry name" value="alkPPc"/>
    <property type="match status" value="1"/>
</dbReference>
<sequence length="467" mass="52416">MYVYIRITHATPGSFYAHVLIREWENLIGHQLGMKNKDETMVDVAFGGGLQHFIPQTESGSKRHDNWDFKSDYKEYGWNSLSLNRTALMDLGSDDLPAIGLFSMSHLPYYLDRLTNANDEYSEVPSLVEMSDRAIHLLDSKYDHPEQGWFLMIEASRIDMCEHSNDPVCLVNEMAEMNDVLQSVFEYAENDGNTLVVALADHETGGVAMGRGISVQADQLVDYQAGMSPRQFSTVAHQGSFDYDVLIPPLPNLVDSIGYSYMYNWYPDALKNATHTSEYIVSSLLATKQSVPINTLVDTVESGFGISCSANETSFLESMLHRDPLFGNFTTNNPYFNYWSPVMVHGISLIMSSRSLTGWTTHGHTGLSIYLSYFATLFILFCLLSCGVGAELFAGQHTNEGIGRLLSTLLQVSDLQATETQHLQDIYVKKNFTICDNTDPLPYYLYNKNVTYPEGNLLTGYCVTAYQ</sequence>
<protein>
    <recommendedName>
        <fullName evidence="1">alkaline phosphatase</fullName>
        <ecNumber evidence="1">3.1.3.1</ecNumber>
    </recommendedName>
</protein>
<dbReference type="SUPFAM" id="SSF53649">
    <property type="entry name" value="Alkaline phosphatase-like"/>
    <property type="match status" value="1"/>
</dbReference>
<keyword evidence="6" id="KW-1185">Reference proteome</keyword>
<dbReference type="GO" id="GO:0046872">
    <property type="term" value="F:metal ion binding"/>
    <property type="evidence" value="ECO:0007669"/>
    <property type="project" value="UniProtKB-KW"/>
</dbReference>
<feature type="binding site" evidence="3">
    <location>
        <position position="159"/>
    </location>
    <ligand>
        <name>Zn(2+)</name>
        <dbReference type="ChEBI" id="CHEBI:29105"/>
        <label>2</label>
    </ligand>
</feature>
<proteinExistence type="predicted"/>
<dbReference type="Proteomes" id="UP000023152">
    <property type="component" value="Unassembled WGS sequence"/>
</dbReference>
<accession>X6NIA8</accession>
<comment type="cofactor">
    <cofactor evidence="3">
        <name>Mg(2+)</name>
        <dbReference type="ChEBI" id="CHEBI:18420"/>
    </cofactor>
    <text evidence="3">Binds 1 Mg(2+) ion.</text>
</comment>
<dbReference type="EC" id="3.1.3.1" evidence="1"/>
<feature type="binding site" evidence="3">
    <location>
        <position position="202"/>
    </location>
    <ligand>
        <name>Zn(2+)</name>
        <dbReference type="ChEBI" id="CHEBI:29105"/>
        <label>2</label>
    </ligand>
</feature>
<name>X6NIA8_RETFI</name>
<evidence type="ECO:0000256" key="3">
    <source>
        <dbReference type="PIRSR" id="PIRSR601952-2"/>
    </source>
</evidence>
<dbReference type="InterPro" id="IPR001952">
    <property type="entry name" value="Alkaline_phosphatase"/>
</dbReference>
<feature type="binding site" evidence="3">
    <location>
        <position position="11"/>
    </location>
    <ligand>
        <name>Mg(2+)</name>
        <dbReference type="ChEBI" id="CHEBI:18420"/>
    </ligand>
</feature>
<keyword evidence="3" id="KW-0479">Metal-binding</keyword>
<evidence type="ECO:0000256" key="4">
    <source>
        <dbReference type="SAM" id="Phobius"/>
    </source>
</evidence>
<keyword evidence="3" id="KW-0862">Zinc</keyword>
<dbReference type="InterPro" id="IPR017850">
    <property type="entry name" value="Alkaline_phosphatase_core_sf"/>
</dbReference>
<keyword evidence="4" id="KW-0812">Transmembrane</keyword>
<dbReference type="PANTHER" id="PTHR11596:SF5">
    <property type="entry name" value="ALKALINE PHOSPHATASE"/>
    <property type="match status" value="1"/>
</dbReference>
<dbReference type="Gene3D" id="1.10.60.40">
    <property type="match status" value="1"/>
</dbReference>
<comment type="cofactor">
    <cofactor evidence="3">
        <name>Zn(2+)</name>
        <dbReference type="ChEBI" id="CHEBI:29105"/>
    </cofactor>
    <text evidence="3">Binds 2 Zn(2+) ions.</text>
</comment>
<dbReference type="OrthoDB" id="7392499at2759"/>
<dbReference type="AlphaFoldDB" id="X6NIA8"/>
<evidence type="ECO:0000313" key="6">
    <source>
        <dbReference type="Proteomes" id="UP000023152"/>
    </source>
</evidence>
<organism evidence="5 6">
    <name type="scientific">Reticulomyxa filosa</name>
    <dbReference type="NCBI Taxonomy" id="46433"/>
    <lineage>
        <taxon>Eukaryota</taxon>
        <taxon>Sar</taxon>
        <taxon>Rhizaria</taxon>
        <taxon>Retaria</taxon>
        <taxon>Foraminifera</taxon>
        <taxon>Monothalamids</taxon>
        <taxon>Reticulomyxidae</taxon>
        <taxon>Reticulomyxa</taxon>
    </lineage>
</organism>
<keyword evidence="4" id="KW-0472">Membrane</keyword>
<evidence type="ECO:0000256" key="2">
    <source>
        <dbReference type="ARBA" id="ARBA00022553"/>
    </source>
</evidence>
<keyword evidence="4" id="KW-1133">Transmembrane helix</keyword>
<feature type="binding site" evidence="3">
    <location>
        <position position="201"/>
    </location>
    <ligand>
        <name>Zn(2+)</name>
        <dbReference type="ChEBI" id="CHEBI:29105"/>
        <label>2</label>
    </ligand>
</feature>
<dbReference type="PANTHER" id="PTHR11596">
    <property type="entry name" value="ALKALINE PHOSPHATASE"/>
    <property type="match status" value="1"/>
</dbReference>
<dbReference type="GO" id="GO:0004035">
    <property type="term" value="F:alkaline phosphatase activity"/>
    <property type="evidence" value="ECO:0007669"/>
    <property type="project" value="UniProtKB-EC"/>
</dbReference>
<dbReference type="Pfam" id="PF00245">
    <property type="entry name" value="Alk_phosphatase"/>
    <property type="match status" value="1"/>
</dbReference>